<accession>A0A7S4HUK5</accession>
<evidence type="ECO:0000256" key="3">
    <source>
        <dbReference type="ARBA" id="ARBA00023002"/>
    </source>
</evidence>
<dbReference type="SUPFAM" id="SSF51430">
    <property type="entry name" value="NAD(P)-linked oxidoreductase"/>
    <property type="match status" value="1"/>
</dbReference>
<feature type="site" description="Lowers pKa of active site Tyr" evidence="6">
    <location>
        <position position="62"/>
    </location>
</feature>
<evidence type="ECO:0000256" key="5">
    <source>
        <dbReference type="PIRSR" id="PIRSR000097-2"/>
    </source>
</evidence>
<dbReference type="PROSITE" id="PS00063">
    <property type="entry name" value="ALDOKETO_REDUCTASE_3"/>
    <property type="match status" value="1"/>
</dbReference>
<reference evidence="8" key="1">
    <citation type="submission" date="2021-01" db="EMBL/GenBank/DDBJ databases">
        <authorList>
            <person name="Corre E."/>
            <person name="Pelletier E."/>
            <person name="Niang G."/>
            <person name="Scheremetjew M."/>
            <person name="Finn R."/>
            <person name="Kale V."/>
            <person name="Holt S."/>
            <person name="Cochrane G."/>
            <person name="Meng A."/>
            <person name="Brown T."/>
            <person name="Cohen L."/>
        </authorList>
    </citation>
    <scope>NUCLEOTIDE SEQUENCE</scope>
    <source>
        <strain evidence="8">DIVA3 518/3/11/1/6</strain>
    </source>
</reference>
<feature type="domain" description="NADP-dependent oxidoreductase" evidence="7">
    <location>
        <begin position="12"/>
        <end position="276"/>
    </location>
</feature>
<dbReference type="AlphaFoldDB" id="A0A7S4HUK5"/>
<dbReference type="PIRSF" id="PIRSF000097">
    <property type="entry name" value="AKR"/>
    <property type="match status" value="1"/>
</dbReference>
<evidence type="ECO:0000256" key="6">
    <source>
        <dbReference type="PIRSR" id="PIRSR000097-3"/>
    </source>
</evidence>
<dbReference type="InterPro" id="IPR018170">
    <property type="entry name" value="Aldo/ket_reductase_CS"/>
</dbReference>
<sequence length="295" mass="33633">MPVIGLGTFLSKPGEVLNAVKHALEIGYPHLDCAQVYGNEKEVGQAIIESGKKREDIFVTSKLWCNAHRPNRVLPALKKTLSDLKLDYLDLYLIHWPIAFKESDELYPKDENDNIIFDNEADFVETWKVMEQCVSQGLVRSIGLSNFTVSQIQQVLDAASIQPAVLQVENNPYLQQKELVDFCFSKNIAVTAYAPLGSPNRPWAEDSNPVVMEEDVVKEIAKKHNKTAAQVLLRFSIQRKLIVIPKSVTNHRIEENFNVFDFELSSDEMNSITALERNYRAFLVSHWKESAYYPF</sequence>
<gene>
    <name evidence="8" type="ORF">VSP0166_LOCUS4736</name>
</gene>
<dbReference type="PANTHER" id="PTHR11732">
    <property type="entry name" value="ALDO/KETO REDUCTASE"/>
    <property type="match status" value="1"/>
</dbReference>
<dbReference type="Pfam" id="PF00248">
    <property type="entry name" value="Aldo_ket_red"/>
    <property type="match status" value="1"/>
</dbReference>
<comment type="similarity">
    <text evidence="1">Belongs to the aldo/keto reductase family.</text>
</comment>
<dbReference type="GO" id="GO:0016491">
    <property type="term" value="F:oxidoreductase activity"/>
    <property type="evidence" value="ECO:0007669"/>
    <property type="project" value="UniProtKB-KW"/>
</dbReference>
<protein>
    <recommendedName>
        <fullName evidence="7">NADP-dependent oxidoreductase domain-containing protein</fullName>
    </recommendedName>
</protein>
<feature type="active site" description="Proton donor" evidence="4">
    <location>
        <position position="37"/>
    </location>
</feature>
<dbReference type="InterPro" id="IPR023210">
    <property type="entry name" value="NADP_OxRdtase_dom"/>
</dbReference>
<dbReference type="PROSITE" id="PS00062">
    <property type="entry name" value="ALDOKETO_REDUCTASE_2"/>
    <property type="match status" value="1"/>
</dbReference>
<feature type="binding site" evidence="5">
    <location>
        <position position="95"/>
    </location>
    <ligand>
        <name>substrate</name>
    </ligand>
</feature>
<dbReference type="Gene3D" id="3.20.20.100">
    <property type="entry name" value="NADP-dependent oxidoreductase domain"/>
    <property type="match status" value="1"/>
</dbReference>
<evidence type="ECO:0000256" key="4">
    <source>
        <dbReference type="PIRSR" id="PIRSR000097-1"/>
    </source>
</evidence>
<evidence type="ECO:0000256" key="1">
    <source>
        <dbReference type="ARBA" id="ARBA00007905"/>
    </source>
</evidence>
<dbReference type="InterPro" id="IPR020471">
    <property type="entry name" value="AKR"/>
</dbReference>
<proteinExistence type="inferred from homology"/>
<evidence type="ECO:0000256" key="2">
    <source>
        <dbReference type="ARBA" id="ARBA00022857"/>
    </source>
</evidence>
<keyword evidence="3" id="KW-0560">Oxidoreductase</keyword>
<organism evidence="8">
    <name type="scientific">Vannella robusta</name>
    <dbReference type="NCBI Taxonomy" id="1487602"/>
    <lineage>
        <taxon>Eukaryota</taxon>
        <taxon>Amoebozoa</taxon>
        <taxon>Discosea</taxon>
        <taxon>Flabellinia</taxon>
        <taxon>Vannellidae</taxon>
        <taxon>Vannella</taxon>
    </lineage>
</organism>
<name>A0A7S4HUK5_9EUKA</name>
<evidence type="ECO:0000313" key="8">
    <source>
        <dbReference type="EMBL" id="CAE2209785.1"/>
    </source>
</evidence>
<dbReference type="EMBL" id="HBKP01006569">
    <property type="protein sequence ID" value="CAE2209785.1"/>
    <property type="molecule type" value="Transcribed_RNA"/>
</dbReference>
<dbReference type="FunFam" id="3.20.20.100:FF:000006">
    <property type="entry name" value="Aldo-keto reductase family 1 member A1"/>
    <property type="match status" value="1"/>
</dbReference>
<dbReference type="InterPro" id="IPR036812">
    <property type="entry name" value="NAD(P)_OxRdtase_dom_sf"/>
</dbReference>
<dbReference type="PRINTS" id="PR00069">
    <property type="entry name" value="ALDKETRDTASE"/>
</dbReference>
<evidence type="ECO:0000259" key="7">
    <source>
        <dbReference type="Pfam" id="PF00248"/>
    </source>
</evidence>
<keyword evidence="2" id="KW-0521">NADP</keyword>